<name>A0AC35EWE1_9BILA</name>
<sequence length="288" mass="33032">MTLCEYYSNIGIYKPECHPLYLNTNNIYDEQGEDESLQYPQQQQQSFQYNFNEPERSAEQSSPFQFSFHHLPSIQFDNNRYKSAENSYYKSTESRYTSAENRYKSSENAITILPDYEEYSLCKGFYHMCYESDKCESGTICSQLRTTKQCCTAPGNQCPSPTELGFNCRKINPTSWCFSDNDCNSQHTHKMMCCATGCNYNICIPQNRAIPANVGFHNIARSAKMMSPDCPDPFSIHMHCHKSNPTSWCQTHNDCPSAQNALHPRRCCPTPCGYNACFIRFGGNWVIG</sequence>
<accession>A0AC35EWE1</accession>
<organism evidence="1 2">
    <name type="scientific">Panagrolaimus sp. PS1159</name>
    <dbReference type="NCBI Taxonomy" id="55785"/>
    <lineage>
        <taxon>Eukaryota</taxon>
        <taxon>Metazoa</taxon>
        <taxon>Ecdysozoa</taxon>
        <taxon>Nematoda</taxon>
        <taxon>Chromadorea</taxon>
        <taxon>Rhabditida</taxon>
        <taxon>Tylenchina</taxon>
        <taxon>Panagrolaimomorpha</taxon>
        <taxon>Panagrolaimoidea</taxon>
        <taxon>Panagrolaimidae</taxon>
        <taxon>Panagrolaimus</taxon>
    </lineage>
</organism>
<dbReference type="Proteomes" id="UP000887580">
    <property type="component" value="Unplaced"/>
</dbReference>
<evidence type="ECO:0000313" key="1">
    <source>
        <dbReference type="Proteomes" id="UP000887580"/>
    </source>
</evidence>
<reference evidence="2" key="1">
    <citation type="submission" date="2022-11" db="UniProtKB">
        <authorList>
            <consortium name="WormBaseParasite"/>
        </authorList>
    </citation>
    <scope>IDENTIFICATION</scope>
</reference>
<evidence type="ECO:0000313" key="2">
    <source>
        <dbReference type="WBParaSite" id="PS1159_v2.g11300.t1"/>
    </source>
</evidence>
<protein>
    <submittedName>
        <fullName evidence="2">WAP domain-containing protein</fullName>
    </submittedName>
</protein>
<proteinExistence type="predicted"/>
<dbReference type="WBParaSite" id="PS1159_v2.g11300.t1">
    <property type="protein sequence ID" value="PS1159_v2.g11300.t1"/>
    <property type="gene ID" value="PS1159_v2.g11300"/>
</dbReference>